<feature type="compositionally biased region" description="Low complexity" evidence="1">
    <location>
        <begin position="121"/>
        <end position="143"/>
    </location>
</feature>
<evidence type="ECO:0000313" key="4">
    <source>
        <dbReference type="Proteomes" id="UP001497392"/>
    </source>
</evidence>
<reference evidence="3 4" key="1">
    <citation type="submission" date="2024-06" db="EMBL/GenBank/DDBJ databases">
        <authorList>
            <person name="Kraege A."/>
            <person name="Thomma B."/>
        </authorList>
    </citation>
    <scope>NUCLEOTIDE SEQUENCE [LARGE SCALE GENOMIC DNA]</scope>
</reference>
<accession>A0ABP1GCW6</accession>
<comment type="caution">
    <text evidence="3">The sequence shown here is derived from an EMBL/GenBank/DDBJ whole genome shotgun (WGS) entry which is preliminary data.</text>
</comment>
<evidence type="ECO:0000259" key="2">
    <source>
        <dbReference type="PROSITE" id="PS50033"/>
    </source>
</evidence>
<dbReference type="PROSITE" id="PS50033">
    <property type="entry name" value="UBX"/>
    <property type="match status" value="1"/>
</dbReference>
<dbReference type="Gene3D" id="3.10.20.90">
    <property type="entry name" value="Phosphatidylinositol 3-kinase Catalytic Subunit, Chain A, domain 1"/>
    <property type="match status" value="1"/>
</dbReference>
<feature type="compositionally biased region" description="Low complexity" evidence="1">
    <location>
        <begin position="158"/>
        <end position="170"/>
    </location>
</feature>
<proteinExistence type="predicted"/>
<dbReference type="Gene3D" id="1.20.58.2190">
    <property type="match status" value="1"/>
</dbReference>
<dbReference type="PANTHER" id="PTHR23153">
    <property type="entry name" value="UBX-RELATED"/>
    <property type="match status" value="1"/>
</dbReference>
<dbReference type="Pfam" id="PF09409">
    <property type="entry name" value="PUB"/>
    <property type="match status" value="1"/>
</dbReference>
<dbReference type="InterPro" id="IPR036339">
    <property type="entry name" value="PUB-like_dom_sf"/>
</dbReference>
<dbReference type="Proteomes" id="UP001497392">
    <property type="component" value="Unassembled WGS sequence"/>
</dbReference>
<dbReference type="SUPFAM" id="SSF54236">
    <property type="entry name" value="Ubiquitin-like"/>
    <property type="match status" value="1"/>
</dbReference>
<dbReference type="InterPro" id="IPR001012">
    <property type="entry name" value="UBX_dom"/>
</dbReference>
<keyword evidence="4" id="KW-1185">Reference proteome</keyword>
<sequence length="336" mass="35942">MGHLKVCMVLQGTQSSSTIAKVLANIVAHPAEAKYRKLRLANKRIQDTIVDVDLAWSSYRCDYCLQACGFELVFQEGSGEQLEASADLEGFAVLPEHADLAPLQAALQLLGHREPAQQPCSSSAGAASSHSASSSGAAGQASRAHSDSVTSAAPQRPATGNAAGAGQDAGKAAKRPRNTQVFFPAETSDQAAPPKWFFDQSPSQVKAAFLAKRKKTELDQTLMTRAYRDKLNGAKQDVNSIASATIRIRLPEGLVLQGEFNAGEPVSAVFEWLTDCLSDPGCTYELVDPDRKPVGVAAQSMRSAQLVPSALLNFRRLSSAPQQQPTLRQDILRLAK</sequence>
<name>A0ABP1GCW6_9CHLO</name>
<dbReference type="InterPro" id="IPR018997">
    <property type="entry name" value="PUB_domain"/>
</dbReference>
<dbReference type="CDD" id="cd16119">
    <property type="entry name" value="UBX_UBXN6"/>
    <property type="match status" value="1"/>
</dbReference>
<dbReference type="PANTHER" id="PTHR23153:SF38">
    <property type="entry name" value="UBX DOMAIN-CONTAINING PROTEIN 6"/>
    <property type="match status" value="1"/>
</dbReference>
<dbReference type="InterPro" id="IPR029071">
    <property type="entry name" value="Ubiquitin-like_domsf"/>
</dbReference>
<evidence type="ECO:0000313" key="3">
    <source>
        <dbReference type="EMBL" id="CAL5227638.1"/>
    </source>
</evidence>
<dbReference type="EMBL" id="CAXHTA020000017">
    <property type="protein sequence ID" value="CAL5227638.1"/>
    <property type="molecule type" value="Genomic_DNA"/>
</dbReference>
<evidence type="ECO:0000256" key="1">
    <source>
        <dbReference type="SAM" id="MobiDB-lite"/>
    </source>
</evidence>
<gene>
    <name evidence="3" type="primary">g10643</name>
    <name evidence="3" type="ORF">VP750_LOCUS9544</name>
</gene>
<organism evidence="3 4">
    <name type="scientific">Coccomyxa viridis</name>
    <dbReference type="NCBI Taxonomy" id="1274662"/>
    <lineage>
        <taxon>Eukaryota</taxon>
        <taxon>Viridiplantae</taxon>
        <taxon>Chlorophyta</taxon>
        <taxon>core chlorophytes</taxon>
        <taxon>Trebouxiophyceae</taxon>
        <taxon>Trebouxiophyceae incertae sedis</taxon>
        <taxon>Coccomyxaceae</taxon>
        <taxon>Coccomyxa</taxon>
    </lineage>
</organism>
<feature type="region of interest" description="Disordered" evidence="1">
    <location>
        <begin position="114"/>
        <end position="175"/>
    </location>
</feature>
<dbReference type="CDD" id="cd09212">
    <property type="entry name" value="PUB"/>
    <property type="match status" value="1"/>
</dbReference>
<feature type="domain" description="UBX" evidence="2">
    <location>
        <begin position="239"/>
        <end position="274"/>
    </location>
</feature>
<dbReference type="Pfam" id="PF00789">
    <property type="entry name" value="UBX"/>
    <property type="match status" value="1"/>
</dbReference>
<protein>
    <submittedName>
        <fullName evidence="3">G10643 protein</fullName>
    </submittedName>
</protein>
<dbReference type="SUPFAM" id="SSF143503">
    <property type="entry name" value="PUG domain-like"/>
    <property type="match status" value="1"/>
</dbReference>
<dbReference type="SMART" id="SM00166">
    <property type="entry name" value="UBX"/>
    <property type="match status" value="1"/>
</dbReference>